<name>A0A178DC87_9EURO</name>
<accession>A0A178DC87</accession>
<evidence type="ECO:0000313" key="2">
    <source>
        <dbReference type="EMBL" id="OAL38843.1"/>
    </source>
</evidence>
<dbReference type="Proteomes" id="UP000185904">
    <property type="component" value="Unassembled WGS sequence"/>
</dbReference>
<sequence>MELIQGTKLSDVPLDKLPEHCDKVARAINAMSFVKTDRPGPADGGEPHGNIWAPDYRAYESFKTSLDLEAWFNRALVKEGAQIRFPPESLALRHLDLSRDNILVVEDGSLAILDWASAGFYPWSIQIWSLNAEIRDGLFTNALLAKLPELSADEKSNVELLQRAYFWNSLNGL</sequence>
<dbReference type="AlphaFoldDB" id="A0A178DC87"/>
<comment type="caution">
    <text evidence="2">The sequence shown here is derived from an EMBL/GenBank/DDBJ whole genome shotgun (WGS) entry which is preliminary data.</text>
</comment>
<dbReference type="Gene3D" id="3.90.1200.10">
    <property type="match status" value="1"/>
</dbReference>
<proteinExistence type="predicted"/>
<dbReference type="InterPro" id="IPR002575">
    <property type="entry name" value="Aminoglycoside_PTrfase"/>
</dbReference>
<dbReference type="RefSeq" id="XP_022503855.1">
    <property type="nucleotide sequence ID" value="XM_022640355.1"/>
</dbReference>
<protein>
    <recommendedName>
        <fullName evidence="1">Aminoglycoside phosphotransferase domain-containing protein</fullName>
    </recommendedName>
</protein>
<feature type="domain" description="Aminoglycoside phosphotransferase" evidence="1">
    <location>
        <begin position="1"/>
        <end position="130"/>
    </location>
</feature>
<reference evidence="2 3" key="1">
    <citation type="submission" date="2016-03" db="EMBL/GenBank/DDBJ databases">
        <title>The draft genome sequence of Fonsecaea nubica causative agent of cutaneous subcutaneous infection in human host.</title>
        <authorList>
            <person name="Costa F."/>
            <person name="Sybren D.H."/>
            <person name="Raittz R.T."/>
            <person name="Weiss V.A."/>
            <person name="Leao A.C."/>
            <person name="Gomes R."/>
            <person name="De Souza E.M."/>
            <person name="Pedrosa F.O."/>
            <person name="Steffens M.B."/>
            <person name="Bombassaro A."/>
            <person name="Tadra-Sfeir M.Z."/>
            <person name="Moreno L.F."/>
            <person name="Najafzadeh M.J."/>
            <person name="Felipe M.S."/>
            <person name="Teixeira M."/>
            <person name="Sun J."/>
            <person name="Xi L."/>
            <person name="Castro M.A."/>
            <person name="Vicente V.A."/>
        </authorList>
    </citation>
    <scope>NUCLEOTIDE SEQUENCE [LARGE SCALE GENOMIC DNA]</scope>
    <source>
        <strain evidence="2 3">CBS 269.64</strain>
    </source>
</reference>
<dbReference type="OrthoDB" id="3250044at2759"/>
<dbReference type="SUPFAM" id="SSF56112">
    <property type="entry name" value="Protein kinase-like (PK-like)"/>
    <property type="match status" value="1"/>
</dbReference>
<evidence type="ECO:0000313" key="3">
    <source>
        <dbReference type="Proteomes" id="UP000185904"/>
    </source>
</evidence>
<evidence type="ECO:0000259" key="1">
    <source>
        <dbReference type="Pfam" id="PF01636"/>
    </source>
</evidence>
<gene>
    <name evidence="2" type="ORF">AYO20_02049</name>
</gene>
<dbReference type="InterPro" id="IPR011009">
    <property type="entry name" value="Kinase-like_dom_sf"/>
</dbReference>
<dbReference type="GeneID" id="34585473"/>
<dbReference type="EMBL" id="LVCJ01000008">
    <property type="protein sequence ID" value="OAL38843.1"/>
    <property type="molecule type" value="Genomic_DNA"/>
</dbReference>
<organism evidence="2 3">
    <name type="scientific">Fonsecaea nubica</name>
    <dbReference type="NCBI Taxonomy" id="856822"/>
    <lineage>
        <taxon>Eukaryota</taxon>
        <taxon>Fungi</taxon>
        <taxon>Dikarya</taxon>
        <taxon>Ascomycota</taxon>
        <taxon>Pezizomycotina</taxon>
        <taxon>Eurotiomycetes</taxon>
        <taxon>Chaetothyriomycetidae</taxon>
        <taxon>Chaetothyriales</taxon>
        <taxon>Herpotrichiellaceae</taxon>
        <taxon>Fonsecaea</taxon>
    </lineage>
</organism>
<dbReference type="Pfam" id="PF01636">
    <property type="entry name" value="APH"/>
    <property type="match status" value="1"/>
</dbReference>
<keyword evidence="3" id="KW-1185">Reference proteome</keyword>